<dbReference type="EMBL" id="JASBWS010000002">
    <property type="protein sequence ID" value="KAJ9117151.1"/>
    <property type="molecule type" value="Genomic_DNA"/>
</dbReference>
<protein>
    <submittedName>
        <fullName evidence="1">Uncharacterized protein</fullName>
    </submittedName>
</protein>
<keyword evidence="2" id="KW-1185">Reference proteome</keyword>
<dbReference type="Proteomes" id="UP001230649">
    <property type="component" value="Unassembled WGS sequence"/>
</dbReference>
<gene>
    <name evidence="1" type="ORF">QFC20_000294</name>
</gene>
<proteinExistence type="predicted"/>
<evidence type="ECO:0000313" key="1">
    <source>
        <dbReference type="EMBL" id="KAJ9117151.1"/>
    </source>
</evidence>
<accession>A0ACC2X164</accession>
<name>A0ACC2X164_9TREE</name>
<reference evidence="1" key="1">
    <citation type="submission" date="2023-04" db="EMBL/GenBank/DDBJ databases">
        <title>Draft Genome sequencing of Naganishia species isolated from polar environments using Oxford Nanopore Technology.</title>
        <authorList>
            <person name="Leo P."/>
            <person name="Venkateswaran K."/>
        </authorList>
    </citation>
    <scope>NUCLEOTIDE SEQUENCE</scope>
    <source>
        <strain evidence="1">MNA-CCFEE 5262</strain>
    </source>
</reference>
<organism evidence="1 2">
    <name type="scientific">Naganishia adeliensis</name>
    <dbReference type="NCBI Taxonomy" id="92952"/>
    <lineage>
        <taxon>Eukaryota</taxon>
        <taxon>Fungi</taxon>
        <taxon>Dikarya</taxon>
        <taxon>Basidiomycota</taxon>
        <taxon>Agaricomycotina</taxon>
        <taxon>Tremellomycetes</taxon>
        <taxon>Filobasidiales</taxon>
        <taxon>Filobasidiaceae</taxon>
        <taxon>Naganishia</taxon>
    </lineage>
</organism>
<comment type="caution">
    <text evidence="1">The sequence shown here is derived from an EMBL/GenBank/DDBJ whole genome shotgun (WGS) entry which is preliminary data.</text>
</comment>
<sequence length="336" mass="37950">MDLLLSEINNKRKDLQDPAGSSRPNKYMRKGDIERAREEEERRIKAEEDRKKREEKAAREKEKNARLDAVRNRTSVKSKSPAVGTPGVDTPDATNKPEAFDISSAECIRRLRAKGEPVTLFGETEKERRLRLRALELLEERGQSDTQGLNEFKKFMEEAETGLTRKEVEKMRGAAGKSIKSKEGTADGTSGAREEEGVAERSGKAVAARDAEEQILDLSLVKTDPKKVYPLIYYALKALEHDVLRYLAEIVHHMQKRQYQAANDAYLRLSIGNAAWPIGVTMVGIHERSAREKIGQDSVAHVLNDEVSRKYIQSVKRLLTFAQTIRPPKDIAHMMG</sequence>
<evidence type="ECO:0000313" key="2">
    <source>
        <dbReference type="Proteomes" id="UP001230649"/>
    </source>
</evidence>